<reference evidence="4 5" key="1">
    <citation type="submission" date="2022-01" db="EMBL/GenBank/DDBJ databases">
        <title>Collection of gut derived symbiotic bacterial strains cultured from healthy donors.</title>
        <authorList>
            <person name="Lin H."/>
            <person name="Kohout C."/>
            <person name="Waligurski E."/>
            <person name="Pamer E.G."/>
        </authorList>
    </citation>
    <scope>NUCLEOTIDE SEQUENCE [LARGE SCALE GENOMIC DNA]</scope>
    <source>
        <strain evidence="4 5">DFI.7.58</strain>
    </source>
</reference>
<evidence type="ECO:0000259" key="3">
    <source>
        <dbReference type="PROSITE" id="PS01124"/>
    </source>
</evidence>
<dbReference type="PANTHER" id="PTHR47893">
    <property type="entry name" value="REGULATORY PROTEIN PCHR"/>
    <property type="match status" value="1"/>
</dbReference>
<dbReference type="PANTHER" id="PTHR47893:SF1">
    <property type="entry name" value="REGULATORY PROTEIN PCHR"/>
    <property type="match status" value="1"/>
</dbReference>
<keyword evidence="2" id="KW-0804">Transcription</keyword>
<dbReference type="InterPro" id="IPR018060">
    <property type="entry name" value="HTH_AraC"/>
</dbReference>
<dbReference type="SUPFAM" id="SSF46689">
    <property type="entry name" value="Homeodomain-like"/>
    <property type="match status" value="2"/>
</dbReference>
<dbReference type="Gene3D" id="1.10.10.60">
    <property type="entry name" value="Homeodomain-like"/>
    <property type="match status" value="1"/>
</dbReference>
<comment type="caution">
    <text evidence="4">The sequence shown here is derived from an EMBL/GenBank/DDBJ whole genome shotgun (WGS) entry which is preliminary data.</text>
</comment>
<keyword evidence="1" id="KW-0805">Transcription regulation</keyword>
<dbReference type="EMBL" id="JAKNHQ010000016">
    <property type="protein sequence ID" value="MCG4611438.1"/>
    <property type="molecule type" value="Genomic_DNA"/>
</dbReference>
<organism evidence="4 5">
    <name type="scientific">Anaeromassilibacillus senegalensis</name>
    <dbReference type="NCBI Taxonomy" id="1673717"/>
    <lineage>
        <taxon>Bacteria</taxon>
        <taxon>Bacillati</taxon>
        <taxon>Bacillota</taxon>
        <taxon>Clostridia</taxon>
        <taxon>Eubacteriales</taxon>
        <taxon>Acutalibacteraceae</taxon>
        <taxon>Anaeromassilibacillus</taxon>
    </lineage>
</organism>
<keyword evidence="5" id="KW-1185">Reference proteome</keyword>
<accession>A0ABS9MKV4</accession>
<name>A0ABS9MKV4_9FIRM</name>
<dbReference type="PROSITE" id="PS01124">
    <property type="entry name" value="HTH_ARAC_FAMILY_2"/>
    <property type="match status" value="1"/>
</dbReference>
<evidence type="ECO:0000313" key="4">
    <source>
        <dbReference type="EMBL" id="MCG4611438.1"/>
    </source>
</evidence>
<protein>
    <submittedName>
        <fullName evidence="4">AraC family transcriptional regulator</fullName>
    </submittedName>
</protein>
<dbReference type="RefSeq" id="WP_237967017.1">
    <property type="nucleotide sequence ID" value="NZ_JAKNHQ010000016.1"/>
</dbReference>
<proteinExistence type="predicted"/>
<evidence type="ECO:0000256" key="2">
    <source>
        <dbReference type="ARBA" id="ARBA00023163"/>
    </source>
</evidence>
<dbReference type="InterPro" id="IPR053142">
    <property type="entry name" value="PchR_regulatory_protein"/>
</dbReference>
<dbReference type="SMART" id="SM00342">
    <property type="entry name" value="HTH_ARAC"/>
    <property type="match status" value="1"/>
</dbReference>
<evidence type="ECO:0000256" key="1">
    <source>
        <dbReference type="ARBA" id="ARBA00023015"/>
    </source>
</evidence>
<dbReference type="Proteomes" id="UP001298681">
    <property type="component" value="Unassembled WGS sequence"/>
</dbReference>
<feature type="domain" description="HTH araC/xylS-type" evidence="3">
    <location>
        <begin position="204"/>
        <end position="302"/>
    </location>
</feature>
<sequence>MMGEYIRRWAAEGAHAGEIQGPFSLEGITAWECDLSGCAPLEPASVQPAHVEALFCRAGQLRATLCKGQTVCAGPGELLLVSDAAELRRFSLEDGCFQGIFALMDKAASRDLPAQEPTLWAGDASPMDQVAGLLRSHNGCMAVREPVWGPSVLASLCQLPKERRGAYFLLKLWELLYLLCNRQPAAVAPCANGYYDHYQADAVRNVHDYMLAHFDQHMTVPELARRFQLSPTFLKSCFRRLYGAPVHTYLQQYRLQTAARLLRTTSDSVLHIAVAVGYTGTSQFDSAFKALYHMTPAQYRKWCRENNVQNR</sequence>
<dbReference type="InterPro" id="IPR009057">
    <property type="entry name" value="Homeodomain-like_sf"/>
</dbReference>
<evidence type="ECO:0000313" key="5">
    <source>
        <dbReference type="Proteomes" id="UP001298681"/>
    </source>
</evidence>
<gene>
    <name evidence="4" type="ORF">L0P57_10925</name>
</gene>
<dbReference type="Pfam" id="PF12833">
    <property type="entry name" value="HTH_18"/>
    <property type="match status" value="1"/>
</dbReference>